<dbReference type="WBParaSite" id="sdigi.contig13.g1345.t1">
    <property type="protein sequence ID" value="sdigi.contig13.g1345.t1"/>
    <property type="gene ID" value="sdigi.contig13.g1345"/>
</dbReference>
<evidence type="ECO:0000313" key="5">
    <source>
        <dbReference type="WBParaSite" id="sdigi.contig13.g1345.t1"/>
    </source>
</evidence>
<feature type="coiled-coil region" evidence="2">
    <location>
        <begin position="86"/>
        <end position="120"/>
    </location>
</feature>
<reference evidence="5" key="1">
    <citation type="submission" date="2022-11" db="UniProtKB">
        <authorList>
            <consortium name="WormBaseParasite"/>
        </authorList>
    </citation>
    <scope>IDENTIFICATION</scope>
</reference>
<organism evidence="4 5">
    <name type="scientific">Setaria digitata</name>
    <dbReference type="NCBI Taxonomy" id="48799"/>
    <lineage>
        <taxon>Eukaryota</taxon>
        <taxon>Metazoa</taxon>
        <taxon>Ecdysozoa</taxon>
        <taxon>Nematoda</taxon>
        <taxon>Chromadorea</taxon>
        <taxon>Rhabditida</taxon>
        <taxon>Spirurina</taxon>
        <taxon>Spiruromorpha</taxon>
        <taxon>Filarioidea</taxon>
        <taxon>Setariidae</taxon>
        <taxon>Setaria</taxon>
    </lineage>
</organism>
<dbReference type="InterPro" id="IPR012955">
    <property type="entry name" value="CASP_C"/>
</dbReference>
<evidence type="ECO:0000256" key="2">
    <source>
        <dbReference type="SAM" id="Coils"/>
    </source>
</evidence>
<evidence type="ECO:0000313" key="4">
    <source>
        <dbReference type="Proteomes" id="UP000887581"/>
    </source>
</evidence>
<proteinExistence type="predicted"/>
<feature type="domain" description="CASP C-terminal" evidence="3">
    <location>
        <begin position="8"/>
        <end position="195"/>
    </location>
</feature>
<feature type="coiled-coil region" evidence="2">
    <location>
        <begin position="5"/>
        <end position="32"/>
    </location>
</feature>
<dbReference type="Proteomes" id="UP000887581">
    <property type="component" value="Unplaced"/>
</dbReference>
<evidence type="ECO:0000256" key="1">
    <source>
        <dbReference type="ARBA" id="ARBA00023054"/>
    </source>
</evidence>
<keyword evidence="4" id="KW-1185">Reference proteome</keyword>
<dbReference type="GO" id="GO:0000139">
    <property type="term" value="C:Golgi membrane"/>
    <property type="evidence" value="ECO:0007669"/>
    <property type="project" value="InterPro"/>
</dbReference>
<dbReference type="PANTHER" id="PTHR14043">
    <property type="entry name" value="CCAAT DISPLACEMENT PROTEIN-RELATED"/>
    <property type="match status" value="1"/>
</dbReference>
<protein>
    <submittedName>
        <fullName evidence="5">Protein CASP</fullName>
    </submittedName>
</protein>
<accession>A0A915PEN7</accession>
<name>A0A915PEN7_9BILA</name>
<dbReference type="GO" id="GO:0006891">
    <property type="term" value="P:intra-Golgi vesicle-mediated transport"/>
    <property type="evidence" value="ECO:0007669"/>
    <property type="project" value="InterPro"/>
</dbReference>
<evidence type="ECO:0000259" key="3">
    <source>
        <dbReference type="Pfam" id="PF08172"/>
    </source>
</evidence>
<sequence length="231" mass="26791">MSEQLTAVESNRDELERTVIRQRELIARLEADLLSLNAILPKSANGLDANEADFSGKLSTMKMLAKELAVPLKEKINTENDNNDVLSIVSAQRDRLHHRVDELERDLIAQKQTSKYIENERDKVREDNIKLYGKIKFLQSYQSNVGQTSVKIENDETEIRYQNEYEQHLDPFRRFSLQEKQRKYGQLRTYDKAALGLVLYRFAYTESCQRDFQADCIAKITSNDKSPRLAA</sequence>
<keyword evidence="1 2" id="KW-0175">Coiled coil</keyword>
<dbReference type="AlphaFoldDB" id="A0A915PEN7"/>
<dbReference type="Pfam" id="PF08172">
    <property type="entry name" value="CASP_C"/>
    <property type="match status" value="1"/>
</dbReference>